<dbReference type="Pfam" id="PF01408">
    <property type="entry name" value="GFO_IDH_MocA"/>
    <property type="match status" value="1"/>
</dbReference>
<dbReference type="InterPro" id="IPR055170">
    <property type="entry name" value="GFO_IDH_MocA-like_dom"/>
</dbReference>
<dbReference type="PANTHER" id="PTHR43377">
    <property type="entry name" value="BILIVERDIN REDUCTASE A"/>
    <property type="match status" value="1"/>
</dbReference>
<gene>
    <name evidence="3" type="ORF">EYH45_07260</name>
</gene>
<evidence type="ECO:0000259" key="1">
    <source>
        <dbReference type="Pfam" id="PF01408"/>
    </source>
</evidence>
<dbReference type="EMBL" id="DQVM01000139">
    <property type="protein sequence ID" value="HIQ30345.1"/>
    <property type="molecule type" value="Genomic_DNA"/>
</dbReference>
<protein>
    <submittedName>
        <fullName evidence="3">Gfo/Idh/MocA family oxidoreductase</fullName>
    </submittedName>
</protein>
<dbReference type="SUPFAM" id="SSF51735">
    <property type="entry name" value="NAD(P)-binding Rossmann-fold domains"/>
    <property type="match status" value="1"/>
</dbReference>
<dbReference type="Gene3D" id="3.40.50.720">
    <property type="entry name" value="NAD(P)-binding Rossmann-like Domain"/>
    <property type="match status" value="1"/>
</dbReference>
<evidence type="ECO:0000313" key="3">
    <source>
        <dbReference type="EMBL" id="HIQ30345.1"/>
    </source>
</evidence>
<dbReference type="GO" id="GO:0000166">
    <property type="term" value="F:nucleotide binding"/>
    <property type="evidence" value="ECO:0007669"/>
    <property type="project" value="InterPro"/>
</dbReference>
<organism evidence="3 4">
    <name type="scientific">Caldiarchaeum subterraneum</name>
    <dbReference type="NCBI Taxonomy" id="311458"/>
    <lineage>
        <taxon>Archaea</taxon>
        <taxon>Nitrososphaerota</taxon>
        <taxon>Candidatus Caldarchaeales</taxon>
        <taxon>Candidatus Caldarchaeaceae</taxon>
        <taxon>Candidatus Caldarchaeum</taxon>
    </lineage>
</organism>
<dbReference type="SUPFAM" id="SSF55347">
    <property type="entry name" value="Glyceraldehyde-3-phosphate dehydrogenase-like, C-terminal domain"/>
    <property type="match status" value="1"/>
</dbReference>
<dbReference type="Proteomes" id="UP000608579">
    <property type="component" value="Unassembled WGS sequence"/>
</dbReference>
<dbReference type="InterPro" id="IPR000683">
    <property type="entry name" value="Gfo/Idh/MocA-like_OxRdtase_N"/>
</dbReference>
<feature type="domain" description="Gfo/Idh/MocA-like oxidoreductase N-terminal" evidence="1">
    <location>
        <begin position="2"/>
        <end position="121"/>
    </location>
</feature>
<evidence type="ECO:0000259" key="2">
    <source>
        <dbReference type="Pfam" id="PF22725"/>
    </source>
</evidence>
<feature type="domain" description="GFO/IDH/MocA-like oxidoreductase" evidence="2">
    <location>
        <begin position="130"/>
        <end position="237"/>
    </location>
</feature>
<comment type="caution">
    <text evidence="3">The sequence shown here is derived from an EMBL/GenBank/DDBJ whole genome shotgun (WGS) entry which is preliminary data.</text>
</comment>
<sequence length="323" mass="36142">MVRVAVVGAGFWGRNHIRVLSELDSCELVAVCDVQYERAEALARRYHIENYLTDFDELMDRVEPDAVTICTPSTTHAGLAVKAIERGVAVLIEKPMAANSREAAKVLHAAGDSGSVVMVGFIERFNPVVKLAKQLLEEGEIGGVILSYSRRIGWWPERIGDVGVVKDTAIHDIDLTTYLFNSDPEQIYAIGGSLRHSYEDHVQAVLMFGESRSALIEANWLTPRKKREMTITGENGVVGLRFIEQEIVVEKADGVKIPMIKYQEPLRLELEYFITCVKKRIPPSPGVVEGFRASLMADAIIESMQRRRQVILEEYSDRVLAEV</sequence>
<dbReference type="AlphaFoldDB" id="A0A833EB52"/>
<dbReference type="Gene3D" id="3.30.360.10">
    <property type="entry name" value="Dihydrodipicolinate Reductase, domain 2"/>
    <property type="match status" value="1"/>
</dbReference>
<reference evidence="3" key="1">
    <citation type="journal article" date="2020" name="ISME J.">
        <title>Gammaproteobacteria mediating utilization of methyl-, sulfur- and petroleum organic compounds in deep ocean hydrothermal plumes.</title>
        <authorList>
            <person name="Zhou Z."/>
            <person name="Liu Y."/>
            <person name="Pan J."/>
            <person name="Cron B.R."/>
            <person name="Toner B.M."/>
            <person name="Anantharaman K."/>
            <person name="Breier J.A."/>
            <person name="Dick G.J."/>
            <person name="Li M."/>
        </authorList>
    </citation>
    <scope>NUCLEOTIDE SEQUENCE</scope>
    <source>
        <strain evidence="3">SZUA-1515</strain>
    </source>
</reference>
<dbReference type="Pfam" id="PF22725">
    <property type="entry name" value="GFO_IDH_MocA_C3"/>
    <property type="match status" value="1"/>
</dbReference>
<evidence type="ECO:0000313" key="4">
    <source>
        <dbReference type="Proteomes" id="UP000608579"/>
    </source>
</evidence>
<dbReference type="PANTHER" id="PTHR43377:SF1">
    <property type="entry name" value="BILIVERDIN REDUCTASE A"/>
    <property type="match status" value="1"/>
</dbReference>
<proteinExistence type="predicted"/>
<dbReference type="InterPro" id="IPR051450">
    <property type="entry name" value="Gfo/Idh/MocA_Oxidoreductases"/>
</dbReference>
<accession>A0A833EB52</accession>
<name>A0A833EB52_CALS0</name>
<dbReference type="InterPro" id="IPR036291">
    <property type="entry name" value="NAD(P)-bd_dom_sf"/>
</dbReference>